<dbReference type="Proteomes" id="UP000269352">
    <property type="component" value="Unassembled WGS sequence"/>
</dbReference>
<evidence type="ECO:0000256" key="5">
    <source>
        <dbReference type="ARBA" id="ARBA00023601"/>
    </source>
</evidence>
<evidence type="ECO:0000256" key="1">
    <source>
        <dbReference type="ARBA" id="ARBA00022691"/>
    </source>
</evidence>
<dbReference type="Pfam" id="PF04055">
    <property type="entry name" value="Radical_SAM"/>
    <property type="match status" value="1"/>
</dbReference>
<dbReference type="InterPro" id="IPR013785">
    <property type="entry name" value="Aldolase_TIM"/>
</dbReference>
<comment type="caution">
    <text evidence="7">The sequence shown here is derived from an EMBL/GenBank/DDBJ whole genome shotgun (WGS) entry which is preliminary data.</text>
</comment>
<feature type="domain" description="Radical SAM core" evidence="6">
    <location>
        <begin position="5"/>
        <end position="128"/>
    </location>
</feature>
<evidence type="ECO:0000313" key="8">
    <source>
        <dbReference type="Proteomes" id="UP000269352"/>
    </source>
</evidence>
<evidence type="ECO:0000313" key="7">
    <source>
        <dbReference type="EMBL" id="GBR73538.1"/>
    </source>
</evidence>
<sequence length="243" mass="28346">MDEIEINQRMTDILSRGDCDELELIGGEVFLYPDKVRYIFSKYGDCFGFILTTNGTIRNEAIDKMLAKYKPTIGVSLDDPQTVKRQRDGIDFEQVLANAKYWRSITRVVICAVINPQNIRRIKETFDFYVLEHGFKTIHFGCVEEWMNDYYWQVYQQEVERLILATSPDTLRQVTVSPWKYYSVNKKEYICENGLEKVEKLDSTKMELSAYRKFRYAGYCLYCQRIGATPAPLIPAGVEVVNK</sequence>
<proteinExistence type="inferred from homology"/>
<dbReference type="InterPro" id="IPR023867">
    <property type="entry name" value="Sulphatase_maturase_rSAM"/>
</dbReference>
<dbReference type="EMBL" id="BGZN01000013">
    <property type="protein sequence ID" value="GBR73538.1"/>
    <property type="molecule type" value="Genomic_DNA"/>
</dbReference>
<gene>
    <name evidence="7" type="ORF">NO1_0897</name>
</gene>
<dbReference type="GO" id="GO:0016491">
    <property type="term" value="F:oxidoreductase activity"/>
    <property type="evidence" value="ECO:0007669"/>
    <property type="project" value="InterPro"/>
</dbReference>
<keyword evidence="8" id="KW-1185">Reference proteome</keyword>
<keyword evidence="2" id="KW-0479">Metal-binding</keyword>
<organism evidence="7 8">
    <name type="scientific">Termititenax aidoneus</name>
    <dbReference type="NCBI Taxonomy" id="2218524"/>
    <lineage>
        <taxon>Bacteria</taxon>
        <taxon>Bacillati</taxon>
        <taxon>Candidatus Margulisiibacteriota</taxon>
        <taxon>Candidatus Termititenacia</taxon>
        <taxon>Candidatus Termititenacales</taxon>
        <taxon>Candidatus Termititenacaceae</taxon>
        <taxon>Candidatus Termititenax</taxon>
    </lineage>
</organism>
<dbReference type="PANTHER" id="PTHR43273">
    <property type="entry name" value="ANAEROBIC SULFATASE-MATURATING ENZYME HOMOLOG ASLB-RELATED"/>
    <property type="match status" value="1"/>
</dbReference>
<dbReference type="Gene3D" id="3.20.20.70">
    <property type="entry name" value="Aldolase class I"/>
    <property type="match status" value="1"/>
</dbReference>
<dbReference type="AlphaFoldDB" id="A0A388TA27"/>
<evidence type="ECO:0000256" key="2">
    <source>
        <dbReference type="ARBA" id="ARBA00022723"/>
    </source>
</evidence>
<dbReference type="InterPro" id="IPR058240">
    <property type="entry name" value="rSAM_sf"/>
</dbReference>
<keyword evidence="3" id="KW-0408">Iron</keyword>
<evidence type="ECO:0000256" key="3">
    <source>
        <dbReference type="ARBA" id="ARBA00023004"/>
    </source>
</evidence>
<evidence type="ECO:0000256" key="4">
    <source>
        <dbReference type="ARBA" id="ARBA00023014"/>
    </source>
</evidence>
<dbReference type="CDD" id="cd01335">
    <property type="entry name" value="Radical_SAM"/>
    <property type="match status" value="1"/>
</dbReference>
<dbReference type="SUPFAM" id="SSF102114">
    <property type="entry name" value="Radical SAM enzymes"/>
    <property type="match status" value="1"/>
</dbReference>
<protein>
    <recommendedName>
        <fullName evidence="6">Radical SAM core domain-containing protein</fullName>
    </recommendedName>
</protein>
<evidence type="ECO:0000259" key="6">
    <source>
        <dbReference type="Pfam" id="PF04055"/>
    </source>
</evidence>
<keyword evidence="1" id="KW-0949">S-adenosyl-L-methionine</keyword>
<comment type="similarity">
    <text evidence="5">Belongs to the radical SAM superfamily. Anaerobic sulfatase-maturating enzyme family.</text>
</comment>
<dbReference type="PANTHER" id="PTHR43273:SF3">
    <property type="entry name" value="ANAEROBIC SULFATASE-MATURATING ENZYME HOMOLOG ASLB-RELATED"/>
    <property type="match status" value="1"/>
</dbReference>
<dbReference type="GO" id="GO:0051536">
    <property type="term" value="F:iron-sulfur cluster binding"/>
    <property type="evidence" value="ECO:0007669"/>
    <property type="project" value="UniProtKB-KW"/>
</dbReference>
<dbReference type="GO" id="GO:0046872">
    <property type="term" value="F:metal ion binding"/>
    <property type="evidence" value="ECO:0007669"/>
    <property type="project" value="UniProtKB-KW"/>
</dbReference>
<dbReference type="InterPro" id="IPR007197">
    <property type="entry name" value="rSAM"/>
</dbReference>
<reference evidence="7 8" key="1">
    <citation type="journal article" date="2019" name="ISME J.">
        <title>Genome analyses of uncultured TG2/ZB3 bacteria in 'Margulisbacteria' specifically attached to ectosymbiotic spirochetes of protists in the termite gut.</title>
        <authorList>
            <person name="Utami Y.D."/>
            <person name="Kuwahara H."/>
            <person name="Igai K."/>
            <person name="Murakami T."/>
            <person name="Sugaya K."/>
            <person name="Morikawa T."/>
            <person name="Nagura Y."/>
            <person name="Yuki M."/>
            <person name="Deevong P."/>
            <person name="Inoue T."/>
            <person name="Kihara K."/>
            <person name="Lo N."/>
            <person name="Yamada A."/>
            <person name="Ohkuma M."/>
            <person name="Hongoh Y."/>
        </authorList>
    </citation>
    <scope>NUCLEOTIDE SEQUENCE [LARGE SCALE GENOMIC DNA]</scope>
    <source>
        <strain evidence="7">NkOx7-01</strain>
    </source>
</reference>
<keyword evidence="4" id="KW-0411">Iron-sulfur</keyword>
<accession>A0A388TA27</accession>
<name>A0A388TA27_TERA1</name>